<evidence type="ECO:0000313" key="1">
    <source>
        <dbReference type="EMBL" id="RTR35907.1"/>
    </source>
</evidence>
<reference evidence="1 2" key="1">
    <citation type="submission" date="2018-12" db="EMBL/GenBank/DDBJ databases">
        <authorList>
            <person name="Yu L."/>
        </authorList>
    </citation>
    <scope>NUCLEOTIDE SEQUENCE [LARGE SCALE GENOMIC DNA]</scope>
    <source>
        <strain evidence="1 2">HAW-EB2</strain>
    </source>
</reference>
<evidence type="ECO:0000313" key="2">
    <source>
        <dbReference type="Proteomes" id="UP000267448"/>
    </source>
</evidence>
<proteinExistence type="predicted"/>
<gene>
    <name evidence="1" type="ORF">EKG38_24520</name>
</gene>
<organism evidence="1 2">
    <name type="scientific">Shewanella canadensis</name>
    <dbReference type="NCBI Taxonomy" id="271096"/>
    <lineage>
        <taxon>Bacteria</taxon>
        <taxon>Pseudomonadati</taxon>
        <taxon>Pseudomonadota</taxon>
        <taxon>Gammaproteobacteria</taxon>
        <taxon>Alteromonadales</taxon>
        <taxon>Shewanellaceae</taxon>
        <taxon>Shewanella</taxon>
    </lineage>
</organism>
<sequence>MVDDVDIDTDLLRIDQAKGKIDRIVPIALNGLVIG</sequence>
<accession>A0A3S0RTH4</accession>
<dbReference type="AlphaFoldDB" id="A0A3S0RTH4"/>
<dbReference type="EMBL" id="RXNU01000029">
    <property type="protein sequence ID" value="RTR35907.1"/>
    <property type="molecule type" value="Genomic_DNA"/>
</dbReference>
<protein>
    <submittedName>
        <fullName evidence="1">Uncharacterized protein</fullName>
    </submittedName>
</protein>
<name>A0A3S0RTH4_9GAMM</name>
<keyword evidence="2" id="KW-1185">Reference proteome</keyword>
<comment type="caution">
    <text evidence="1">The sequence shown here is derived from an EMBL/GenBank/DDBJ whole genome shotgun (WGS) entry which is preliminary data.</text>
</comment>
<dbReference type="Proteomes" id="UP000267448">
    <property type="component" value="Unassembled WGS sequence"/>
</dbReference>